<keyword evidence="2" id="KW-1133">Transmembrane helix</keyword>
<feature type="transmembrane region" description="Helical" evidence="2">
    <location>
        <begin position="269"/>
        <end position="292"/>
    </location>
</feature>
<dbReference type="EMBL" id="PCUF01000022">
    <property type="protein sequence ID" value="PIN66526.1"/>
    <property type="molecule type" value="Genomic_DNA"/>
</dbReference>
<keyword evidence="2" id="KW-0812">Transmembrane</keyword>
<feature type="transmembrane region" description="Helical" evidence="2">
    <location>
        <begin position="197"/>
        <end position="220"/>
    </location>
</feature>
<keyword evidence="1" id="KW-0175">Coiled coil</keyword>
<feature type="coiled-coil region" evidence="1">
    <location>
        <begin position="320"/>
        <end position="377"/>
    </location>
</feature>
<evidence type="ECO:0000256" key="1">
    <source>
        <dbReference type="SAM" id="Coils"/>
    </source>
</evidence>
<accession>A0A2G9LJ04</accession>
<feature type="transmembrane region" description="Helical" evidence="2">
    <location>
        <begin position="95"/>
        <end position="120"/>
    </location>
</feature>
<feature type="transmembrane region" description="Helical" evidence="2">
    <location>
        <begin position="58"/>
        <end position="75"/>
    </location>
</feature>
<organism evidence="3 4">
    <name type="scientific">Huberarchaeum crystalense</name>
    <dbReference type="NCBI Taxonomy" id="2014257"/>
    <lineage>
        <taxon>Archaea</taxon>
        <taxon>Candidatus Huberarchaeota</taxon>
        <taxon>Candidatus Huberarchaeia</taxon>
        <taxon>Candidatus Huberarchaeales</taxon>
        <taxon>Candidatus Huberarchaeaceae</taxon>
        <taxon>Candidatus Huberarchaeum</taxon>
    </lineage>
</organism>
<evidence type="ECO:0000256" key="2">
    <source>
        <dbReference type="SAM" id="Phobius"/>
    </source>
</evidence>
<dbReference type="Proteomes" id="UP000229789">
    <property type="component" value="Unassembled WGS sequence"/>
</dbReference>
<evidence type="ECO:0000313" key="4">
    <source>
        <dbReference type="Proteomes" id="UP000229789"/>
    </source>
</evidence>
<reference evidence="3 4" key="1">
    <citation type="submission" date="2017-09" db="EMBL/GenBank/DDBJ databases">
        <title>Depth-based differentiation of microbial function through sediment-hosted aquifers and enrichment of novel symbionts in the deep terrestrial subsurface.</title>
        <authorList>
            <person name="Probst A.J."/>
            <person name="Ladd B."/>
            <person name="Jarett J.K."/>
            <person name="Geller-Mcgrath D.E."/>
            <person name="Sieber C.M."/>
            <person name="Emerson J.B."/>
            <person name="Anantharaman K."/>
            <person name="Thomas B.C."/>
            <person name="Malmstrom R."/>
            <person name="Stieglmeier M."/>
            <person name="Klingl A."/>
            <person name="Woyke T."/>
            <person name="Ryan C.M."/>
            <person name="Banfield J.F."/>
        </authorList>
    </citation>
    <scope>NUCLEOTIDE SEQUENCE [LARGE SCALE GENOMIC DNA]</scope>
    <source>
        <strain evidence="3">CG18_big_fil_WC_8_21_14_2_50_31_19</strain>
    </source>
</reference>
<keyword evidence="2" id="KW-0472">Membrane</keyword>
<protein>
    <submittedName>
        <fullName evidence="3">Uncharacterized protein</fullName>
    </submittedName>
</protein>
<feature type="transmembrane region" description="Helical" evidence="2">
    <location>
        <begin position="29"/>
        <end position="51"/>
    </location>
</feature>
<gene>
    <name evidence="3" type="ORF">COW69_01800</name>
</gene>
<feature type="transmembrane region" description="Helical" evidence="2">
    <location>
        <begin position="169"/>
        <end position="190"/>
    </location>
</feature>
<comment type="caution">
    <text evidence="3">The sequence shown here is derived from an EMBL/GenBank/DDBJ whole genome shotgun (WGS) entry which is preliminary data.</text>
</comment>
<proteinExistence type="predicted"/>
<sequence length="425" mass="48688">MWDTYKESFEDLYSIACDKNKNITSFESGLYIVAAVLSFLFFFLSVFLTVFMRWYPAVFSLIFSYLSSAAAYSAASGTFVFDKFIEGLGMFLPMFFIGLYIIFTILFIQTLWFLIYICYIKFGQGAKISLPRFADFSGKSYSIPIEIIVVVLAAIITLLFLGTTITQNIATASWSVLLLSIIFYISYRFLRSGDGSFFLPTFPSLIMNNIIPFVLAVISLRSESLQAYFAQAGFLNSTKISAAFAQVSYPQVSAGSLFPSTPAAIFDPALWGEGLFISIIFSFLFIFVMIVVNKQIFLRIIKGESVHLWTGALHQGINEIRTLTTKIEANINENMQLNQQILQLEQQYADKMIKYKNSQDEEERAKLEQELDKIIMERLYLYKKLVRLDNFKDAMELKMRLEQIKLDDEQTKKIKQLDPNQKTKK</sequence>
<dbReference type="AlphaFoldDB" id="A0A2G9LJ04"/>
<evidence type="ECO:0000313" key="3">
    <source>
        <dbReference type="EMBL" id="PIN66526.1"/>
    </source>
</evidence>
<name>A0A2G9LJ04_HUBC1</name>
<feature type="transmembrane region" description="Helical" evidence="2">
    <location>
        <begin position="141"/>
        <end position="163"/>
    </location>
</feature>